<name>A0ABR1JNW5_9AGAR</name>
<dbReference type="InterPro" id="IPR036477">
    <property type="entry name" value="Formyl_transf_N_sf"/>
</dbReference>
<dbReference type="EC" id="2.1.2.9" evidence="2"/>
<feature type="domain" description="Formyl transferase N-terminal" evidence="6">
    <location>
        <begin position="44"/>
        <end position="238"/>
    </location>
</feature>
<dbReference type="SUPFAM" id="SSF53328">
    <property type="entry name" value="Formyltransferase"/>
    <property type="match status" value="1"/>
</dbReference>
<reference evidence="8 9" key="1">
    <citation type="submission" date="2024-01" db="EMBL/GenBank/DDBJ databases">
        <title>A draft genome for the cacao thread blight pathogen Marasmiellus scandens.</title>
        <authorList>
            <person name="Baruah I.K."/>
            <person name="Leung J."/>
            <person name="Bukari Y."/>
            <person name="Amoako-Attah I."/>
            <person name="Meinhardt L.W."/>
            <person name="Bailey B.A."/>
            <person name="Cohen S.P."/>
        </authorList>
    </citation>
    <scope>NUCLEOTIDE SEQUENCE [LARGE SCALE GENOMIC DNA]</scope>
    <source>
        <strain evidence="8 9">GH-19</strain>
    </source>
</reference>
<evidence type="ECO:0000256" key="1">
    <source>
        <dbReference type="ARBA" id="ARBA00010699"/>
    </source>
</evidence>
<evidence type="ECO:0000259" key="7">
    <source>
        <dbReference type="Pfam" id="PF02911"/>
    </source>
</evidence>
<dbReference type="InterPro" id="IPR011034">
    <property type="entry name" value="Formyl_transferase-like_C_sf"/>
</dbReference>
<comment type="caution">
    <text evidence="8">The sequence shown here is derived from an EMBL/GenBank/DDBJ whole genome shotgun (WGS) entry which is preliminary data.</text>
</comment>
<evidence type="ECO:0000256" key="2">
    <source>
        <dbReference type="ARBA" id="ARBA00012261"/>
    </source>
</evidence>
<keyword evidence="5" id="KW-0648">Protein biosynthesis</keyword>
<feature type="domain" description="Formyl transferase C-terminal" evidence="7">
    <location>
        <begin position="266"/>
        <end position="366"/>
    </location>
</feature>
<dbReference type="InterPro" id="IPR005794">
    <property type="entry name" value="Fmt"/>
</dbReference>
<dbReference type="GO" id="GO:0004479">
    <property type="term" value="F:methionyl-tRNA formyltransferase activity"/>
    <property type="evidence" value="ECO:0007669"/>
    <property type="project" value="UniProtKB-EC"/>
</dbReference>
<accession>A0ABR1JNW5</accession>
<dbReference type="PANTHER" id="PTHR11138:SF5">
    <property type="entry name" value="METHIONYL-TRNA FORMYLTRANSFERASE, MITOCHONDRIAL"/>
    <property type="match status" value="1"/>
</dbReference>
<evidence type="ECO:0000259" key="6">
    <source>
        <dbReference type="Pfam" id="PF00551"/>
    </source>
</evidence>
<evidence type="ECO:0000256" key="3">
    <source>
        <dbReference type="ARBA" id="ARBA00014185"/>
    </source>
</evidence>
<dbReference type="CDD" id="cd08646">
    <property type="entry name" value="FMT_core_Met-tRNA-FMT_N"/>
    <property type="match status" value="1"/>
</dbReference>
<dbReference type="Pfam" id="PF02911">
    <property type="entry name" value="Formyl_trans_C"/>
    <property type="match status" value="1"/>
</dbReference>
<comment type="similarity">
    <text evidence="1">Belongs to the Fmt family.</text>
</comment>
<evidence type="ECO:0000256" key="5">
    <source>
        <dbReference type="ARBA" id="ARBA00022917"/>
    </source>
</evidence>
<evidence type="ECO:0000256" key="4">
    <source>
        <dbReference type="ARBA" id="ARBA00022679"/>
    </source>
</evidence>
<sequence length="389" mass="43772">MWQYSSARPAFSRYANVRSVSFRLNVQRRRGISTAPTQWDKHFNILFLGHDEFSCAVLKELHAAQDVWKQIDLVTNPDKWVGRRSSRLAISPLKILGQSLELPVHFLPPEKSEFKHWTPPSLYSEPSAQGSPQNVIITASFGRILPFKVLRLFHEDRRLNVHPSLLPAYRGAAPLQHAILNDEKETGVCVVQMLKRSEGIDNGPIWGSKELPVPEAVTTPELGRILAIEGGRLLVSVLRDMMNGTAKSVPQPEDTDAPIAPLINFRDSLIDFASMTAHEIVRRHRAISHHRPLTAYLRTIKTLQIHSPSVMEWPPLFAPTVPGRARLSKPDNALLIRCAGDTILSVPRVKQEGKALLSARDWWNGANSLGLVYNNEVEFDSPDEDDQWL</sequence>
<evidence type="ECO:0000313" key="9">
    <source>
        <dbReference type="Proteomes" id="UP001498398"/>
    </source>
</evidence>
<gene>
    <name evidence="8" type="primary">FMT1</name>
    <name evidence="8" type="ORF">VKT23_007338</name>
</gene>
<dbReference type="InterPro" id="IPR002376">
    <property type="entry name" value="Formyl_transf_N"/>
</dbReference>
<organism evidence="8 9">
    <name type="scientific">Marasmiellus scandens</name>
    <dbReference type="NCBI Taxonomy" id="2682957"/>
    <lineage>
        <taxon>Eukaryota</taxon>
        <taxon>Fungi</taxon>
        <taxon>Dikarya</taxon>
        <taxon>Basidiomycota</taxon>
        <taxon>Agaricomycotina</taxon>
        <taxon>Agaricomycetes</taxon>
        <taxon>Agaricomycetidae</taxon>
        <taxon>Agaricales</taxon>
        <taxon>Marasmiineae</taxon>
        <taxon>Omphalotaceae</taxon>
        <taxon>Marasmiellus</taxon>
    </lineage>
</organism>
<dbReference type="EMBL" id="JBANRG010000010">
    <property type="protein sequence ID" value="KAK7462753.1"/>
    <property type="molecule type" value="Genomic_DNA"/>
</dbReference>
<dbReference type="InterPro" id="IPR041711">
    <property type="entry name" value="Met-tRNA-FMT_N"/>
</dbReference>
<dbReference type="Pfam" id="PF00551">
    <property type="entry name" value="Formyl_trans_N"/>
    <property type="match status" value="1"/>
</dbReference>
<protein>
    <recommendedName>
        <fullName evidence="3">Methionyl-tRNA formyltransferase, mitochondrial</fullName>
        <ecNumber evidence="2">2.1.2.9</ecNumber>
    </recommendedName>
</protein>
<dbReference type="SUPFAM" id="SSF50486">
    <property type="entry name" value="FMT C-terminal domain-like"/>
    <property type="match status" value="1"/>
</dbReference>
<evidence type="ECO:0000313" key="8">
    <source>
        <dbReference type="EMBL" id="KAK7462753.1"/>
    </source>
</evidence>
<dbReference type="NCBIfam" id="TIGR00460">
    <property type="entry name" value="fmt"/>
    <property type="match status" value="1"/>
</dbReference>
<dbReference type="Gene3D" id="3.40.50.12230">
    <property type="match status" value="1"/>
</dbReference>
<keyword evidence="9" id="KW-1185">Reference proteome</keyword>
<dbReference type="PANTHER" id="PTHR11138">
    <property type="entry name" value="METHIONYL-TRNA FORMYLTRANSFERASE"/>
    <property type="match status" value="1"/>
</dbReference>
<keyword evidence="4 8" id="KW-0808">Transferase</keyword>
<proteinExistence type="inferred from homology"/>
<dbReference type="Proteomes" id="UP001498398">
    <property type="component" value="Unassembled WGS sequence"/>
</dbReference>
<dbReference type="InterPro" id="IPR005793">
    <property type="entry name" value="Formyl_trans_C"/>
</dbReference>